<protein>
    <recommendedName>
        <fullName evidence="3">Stereocilin LRR domain-containing protein</fullName>
    </recommendedName>
</protein>
<feature type="domain" description="Stereocilin LRR" evidence="3">
    <location>
        <begin position="730"/>
        <end position="764"/>
    </location>
</feature>
<reference evidence="4" key="1">
    <citation type="submission" date="2023-09" db="UniProtKB">
        <authorList>
            <consortium name="Ensembl"/>
        </authorList>
    </citation>
    <scope>IDENTIFICATION</scope>
</reference>
<name>A0A3B4ZW47_9TELE</name>
<evidence type="ECO:0000256" key="1">
    <source>
        <dbReference type="SAM" id="MobiDB-lite"/>
    </source>
</evidence>
<feature type="region of interest" description="Disordered" evidence="1">
    <location>
        <begin position="68"/>
        <end position="87"/>
    </location>
</feature>
<evidence type="ECO:0000259" key="3">
    <source>
        <dbReference type="Pfam" id="PF21058"/>
    </source>
</evidence>
<dbReference type="GeneTree" id="ENSGT00950000182957"/>
<proteinExistence type="predicted"/>
<accession>A0A3B4ZW47</accession>
<dbReference type="Ensembl" id="ENSSPAT00000012725.1">
    <property type="protein sequence ID" value="ENSSPAP00000012510.1"/>
    <property type="gene ID" value="ENSSPAG00000009499.1"/>
</dbReference>
<keyword evidence="2" id="KW-0732">Signal</keyword>
<feature type="signal peptide" evidence="2">
    <location>
        <begin position="1"/>
        <end position="19"/>
    </location>
</feature>
<dbReference type="Pfam" id="PF21058">
    <property type="entry name" value="Stereocilin"/>
    <property type="match status" value="1"/>
</dbReference>
<dbReference type="STRING" id="144197.ENSSPAP00000012510"/>
<feature type="chain" id="PRO_5017300975" description="Stereocilin LRR domain-containing protein" evidence="2">
    <location>
        <begin position="20"/>
        <end position="769"/>
    </location>
</feature>
<dbReference type="InterPro" id="IPR048992">
    <property type="entry name" value="Stereocilin_LRR"/>
</dbReference>
<sequence length="769" mass="85186">MATLRFTSIIVCAVLLGQGAPEKTGEFSTRTNALFTSLPQHVDYKTLSGGSKEDQREAILREIISRWSKGNGQNPQKPPPETDKEQSVHTWVRNIVGSLKTLGLLPAKSLPSLNKPIDRHRLSGFLYNISLYLQEMGAELEELPEEPDEEQLWEKVLHYFLQSEGSAAMNQWNGRVPPRPSVRVQDWFLSLRGSPHWDWLLGLLQSLITLSERQSHRNILSFLSQNWRTVSAVLEAALQALVSGTYGQASAGLQGFICALKGRNDCAFSVSWLQQLLQFLETRNWKPVVSLHPAGEAAEHNKGTGGYGRLKPFSLLPESLDGLRTGLLHRVGSSVYGNLRKKVSRVTMALLDDVSSLVEVPQPNPQGRCSVGEGIRHDVMWNTQALGVSSHRLPSSLPFLHSQTGTRESNNQQKEMELSTSTEILEAACNESIPGLTGVSNFTVFLYCKLFEGENGSVDPAIAQMGLDLHATCSDAAWYLSAAEDDFLWVHVCSEFFAHEFNNTVCANSSFWLQRAHQVMDHFVPGLSDNCLAQLGSRSLSAQAFRNCFLPNNSVLTSSLCGRDSSDSHRSLPEGSWAAAYCSKMHNVSHEDTHGLREYVCLNATLYHQLLRLKPQLADVCADLQAEQEARKCFLQRFFDMLPAPYEFDTSQLCVDPATQLADVVHKLSVCEVEGGEREGFLVALGYVLRVLDFMVGLSSGLDEGEREARQGLGQAILLSSLLDNTSWSTLQPEASMSVLHTVGVFLRREQNTSLKEDLLSCFSVRCGS</sequence>
<organism evidence="4">
    <name type="scientific">Stegastes partitus</name>
    <name type="common">bicolor damselfish</name>
    <dbReference type="NCBI Taxonomy" id="144197"/>
    <lineage>
        <taxon>Eukaryota</taxon>
        <taxon>Metazoa</taxon>
        <taxon>Chordata</taxon>
        <taxon>Craniata</taxon>
        <taxon>Vertebrata</taxon>
        <taxon>Euteleostomi</taxon>
        <taxon>Actinopterygii</taxon>
        <taxon>Neopterygii</taxon>
        <taxon>Teleostei</taxon>
        <taxon>Neoteleostei</taxon>
        <taxon>Acanthomorphata</taxon>
        <taxon>Ovalentaria</taxon>
        <taxon>Pomacentridae</taxon>
        <taxon>Stegastes</taxon>
    </lineage>
</organism>
<evidence type="ECO:0000313" key="4">
    <source>
        <dbReference type="Ensembl" id="ENSSPAP00000012510.1"/>
    </source>
</evidence>
<dbReference type="AlphaFoldDB" id="A0A3B4ZW47"/>
<evidence type="ECO:0000256" key="2">
    <source>
        <dbReference type="SAM" id="SignalP"/>
    </source>
</evidence>